<sequence length="41" mass="4420">MKTQPPSGTPAPAAPAARTRRMYTVQETADMLGLSAPHVRR</sequence>
<feature type="non-terminal residue" evidence="1">
    <location>
        <position position="41"/>
    </location>
</feature>
<keyword evidence="2" id="KW-1185">Reference proteome</keyword>
<gene>
    <name evidence="1" type="ORF">F5897_001098</name>
</gene>
<dbReference type="EMBL" id="JACIFD010000010">
    <property type="protein sequence ID" value="MBB4071779.1"/>
    <property type="molecule type" value="Genomic_DNA"/>
</dbReference>
<evidence type="ECO:0000313" key="1">
    <source>
        <dbReference type="EMBL" id="MBB4071779.1"/>
    </source>
</evidence>
<dbReference type="Proteomes" id="UP000571183">
    <property type="component" value="Unassembled WGS sequence"/>
</dbReference>
<accession>A0A840DQF9</accession>
<dbReference type="AlphaFoldDB" id="A0A840DQF9"/>
<proteinExistence type="predicted"/>
<name>A0A840DQF9_9MICO</name>
<reference evidence="1" key="1">
    <citation type="submission" date="2020-08" db="EMBL/GenBank/DDBJ databases">
        <title>Sequencing the genomes of 1000 actinobacteria strains.</title>
        <authorList>
            <person name="Klenk H.-P."/>
        </authorList>
    </citation>
    <scope>NUCLEOTIDE SEQUENCE [LARGE SCALE GENOMIC DNA]</scope>
    <source>
        <strain evidence="1">DSM 27064</strain>
    </source>
</reference>
<organism evidence="1 2">
    <name type="scientific">Canibacter oris</name>
    <dbReference type="NCBI Taxonomy" id="1365628"/>
    <lineage>
        <taxon>Bacteria</taxon>
        <taxon>Bacillati</taxon>
        <taxon>Actinomycetota</taxon>
        <taxon>Actinomycetes</taxon>
        <taxon>Micrococcales</taxon>
        <taxon>Microbacteriaceae</taxon>
        <taxon>Canibacter</taxon>
    </lineage>
</organism>
<protein>
    <submittedName>
        <fullName evidence="1">Uncharacterized protein</fullName>
    </submittedName>
</protein>
<comment type="caution">
    <text evidence="1">The sequence shown here is derived from an EMBL/GenBank/DDBJ whole genome shotgun (WGS) entry which is preliminary data.</text>
</comment>
<evidence type="ECO:0000313" key="2">
    <source>
        <dbReference type="Proteomes" id="UP000571183"/>
    </source>
</evidence>